<comment type="catalytic activity">
    <reaction evidence="5">
        <text>GDP-beta-L-fucose + NADP(+) = GDP-4-dehydro-alpha-D-rhamnose + NADPH + H(+)</text>
        <dbReference type="Rhea" id="RHEA:18885"/>
        <dbReference type="ChEBI" id="CHEBI:15378"/>
        <dbReference type="ChEBI" id="CHEBI:57273"/>
        <dbReference type="ChEBI" id="CHEBI:57783"/>
        <dbReference type="ChEBI" id="CHEBI:57964"/>
        <dbReference type="ChEBI" id="CHEBI:58349"/>
        <dbReference type="EC" id="1.1.1.271"/>
    </reaction>
</comment>
<accession>A0AAU8DXE1</accession>
<evidence type="ECO:0000256" key="4">
    <source>
        <dbReference type="ARBA" id="ARBA00023235"/>
    </source>
</evidence>
<dbReference type="Gene3D" id="3.40.50.720">
    <property type="entry name" value="NAD(P)-binding Rossmann-like Domain"/>
    <property type="match status" value="1"/>
</dbReference>
<dbReference type="EMBL" id="CP159258">
    <property type="protein sequence ID" value="XCG72233.1"/>
    <property type="molecule type" value="Genomic_DNA"/>
</dbReference>
<feature type="binding site" evidence="5">
    <location>
        <position position="224"/>
    </location>
    <ligand>
        <name>substrate</name>
    </ligand>
</feature>
<protein>
    <recommendedName>
        <fullName evidence="5">GDP-L-fucose synthase</fullName>
        <ecNumber evidence="5">1.1.1.271</ecNumber>
    </recommendedName>
    <alternativeName>
        <fullName evidence="5">GDP-4-keto-6-deoxy-D-mannose-3,5-epimerase-4-reductase</fullName>
    </alternativeName>
</protein>
<feature type="binding site" evidence="5">
    <location>
        <position position="155"/>
    </location>
    <ligand>
        <name>NADP(+)</name>
        <dbReference type="ChEBI" id="CHEBI:58349"/>
    </ligand>
</feature>
<keyword evidence="4 5" id="KW-0413">Isomerase</keyword>
<evidence type="ECO:0000256" key="3">
    <source>
        <dbReference type="ARBA" id="ARBA00023002"/>
    </source>
</evidence>
<dbReference type="PANTHER" id="PTHR43238:SF1">
    <property type="entry name" value="GDP-L-FUCOSE SYNTHASE"/>
    <property type="match status" value="1"/>
</dbReference>
<dbReference type="GO" id="GO:0050577">
    <property type="term" value="F:GDP-L-fucose synthase activity"/>
    <property type="evidence" value="ECO:0007669"/>
    <property type="project" value="UniProtKB-UniRule"/>
</dbReference>
<dbReference type="AlphaFoldDB" id="A0AAU8DXE1"/>
<evidence type="ECO:0000313" key="7">
    <source>
        <dbReference type="EMBL" id="XCG72233.1"/>
    </source>
</evidence>
<keyword evidence="2 5" id="KW-0521">NADP</keyword>
<dbReference type="InterPro" id="IPR028614">
    <property type="entry name" value="GDP_fucose/colitose_synth"/>
</dbReference>
<evidence type="ECO:0000256" key="2">
    <source>
        <dbReference type="ARBA" id="ARBA00022857"/>
    </source>
</evidence>
<keyword evidence="5" id="KW-0511">Multifunctional enzyme</keyword>
<dbReference type="Pfam" id="PF01370">
    <property type="entry name" value="Epimerase"/>
    <property type="match status" value="1"/>
</dbReference>
<sequence length="333" mass="36378">MSETNTTASAKGSESIFAGKKIWITGHKGMLGSAVVRRFAEEKAQLLLTSRSDLDLTNQAATLAWMERNRPDYIFHVGAKVGGIHANSTLPADFIRDNILIQTNVIEGAHLVGVKKLVFVATNCTYPKNAVQPITEDSLLTGPLDDSIRAYAVSKIAGIEMCRAYRKQYGCDFVSIIPPNLYGPGDNYHSIHSHVVAGILRRTHEAKLAEKSEFVVWGDGTPRRELLHVDDLADAMKCVMETSTDHDIYNIGCNHDLAISELATLIADVVGFKGKIVYDASKPNGTMRKLLDSSRIQALGWAPKIDEKTGLKSAYEDFLNLLAAPAPGARIDL</sequence>
<organism evidence="7">
    <name type="scientific">Pseudomonas sp. MYb327</name>
    <dbReference type="NCBI Taxonomy" id="2745230"/>
    <lineage>
        <taxon>Bacteria</taxon>
        <taxon>Pseudomonadati</taxon>
        <taxon>Pseudomonadota</taxon>
        <taxon>Gammaproteobacteria</taxon>
        <taxon>Pseudomonadales</taxon>
        <taxon>Pseudomonadaceae</taxon>
        <taxon>Pseudomonas</taxon>
    </lineage>
</organism>
<gene>
    <name evidence="5" type="primary">fcl</name>
    <name evidence="7" type="ORF">ABVN21_15830</name>
</gene>
<dbReference type="GO" id="GO:0016853">
    <property type="term" value="F:isomerase activity"/>
    <property type="evidence" value="ECO:0007669"/>
    <property type="project" value="UniProtKB-KW"/>
</dbReference>
<feature type="binding site" evidence="5">
    <location>
        <begin position="26"/>
        <end position="32"/>
    </location>
    <ligand>
        <name>NADP(+)</name>
        <dbReference type="ChEBI" id="CHEBI:58349"/>
    </ligand>
</feature>
<keyword evidence="3 5" id="KW-0560">Oxidoreductase</keyword>
<feature type="active site" description="Proton donor/acceptor" evidence="5">
    <location>
        <position position="151"/>
    </location>
</feature>
<feature type="binding site" evidence="5">
    <location>
        <position position="202"/>
    </location>
    <ligand>
        <name>substrate</name>
    </ligand>
</feature>
<dbReference type="SUPFAM" id="SSF51735">
    <property type="entry name" value="NAD(P)-binding Rossmann-fold domains"/>
    <property type="match status" value="1"/>
</dbReference>
<name>A0AAU8DXE1_9PSED</name>
<dbReference type="HAMAP" id="MF_00956">
    <property type="entry name" value="GDP_fucose_synth"/>
    <property type="match status" value="1"/>
</dbReference>
<feature type="domain" description="NAD-dependent epimerase/dehydratase" evidence="6">
    <location>
        <begin position="22"/>
        <end position="252"/>
    </location>
</feature>
<feature type="site" description="Important for catalytic activity" evidence="5">
    <location>
        <position position="124"/>
    </location>
</feature>
<dbReference type="CDD" id="cd05239">
    <property type="entry name" value="GDP_FS_SDR_e"/>
    <property type="match status" value="1"/>
</dbReference>
<dbReference type="Gene3D" id="3.90.25.10">
    <property type="entry name" value="UDP-galactose 4-epimerase, domain 1"/>
    <property type="match status" value="1"/>
</dbReference>
<comment type="function">
    <text evidence="5">Catalyzes the two-step NADP-dependent conversion of GDP-4-dehydro-6-deoxy-D-mannose to GDP-fucose, involving an epimerase and a reductase reaction.</text>
</comment>
<dbReference type="RefSeq" id="WP_339552711.1">
    <property type="nucleotide sequence ID" value="NZ_CP159258.1"/>
</dbReference>
<feature type="site" description="Important for catalytic activity" evidence="5">
    <location>
        <position position="122"/>
    </location>
</feature>
<dbReference type="PANTHER" id="PTHR43238">
    <property type="entry name" value="GDP-L-FUCOSE SYNTHASE"/>
    <property type="match status" value="1"/>
</dbReference>
<dbReference type="InterPro" id="IPR001509">
    <property type="entry name" value="Epimerase_deHydtase"/>
</dbReference>
<dbReference type="GO" id="GO:0042351">
    <property type="term" value="P:'de novo' GDP-L-fucose biosynthetic process"/>
    <property type="evidence" value="ECO:0007669"/>
    <property type="project" value="UniProtKB-UniRule"/>
</dbReference>
<reference evidence="7" key="1">
    <citation type="submission" date="2024-06" db="EMBL/GenBank/DDBJ databases">
        <title>The Caenorhabditis elegans bacterial microbiome influences microsporidia infection through nutrient limitation and inhibiting parasite invasion.</title>
        <authorList>
            <person name="Tamim El Jarkass H."/>
            <person name="Castelblanco S."/>
            <person name="Kaur M."/>
            <person name="Wan Y.C."/>
            <person name="Ellis A.E."/>
            <person name="Sheldon R.D."/>
            <person name="Lien E.C."/>
            <person name="Burton N.O."/>
            <person name="Wright G.D."/>
            <person name="Reinke A.W."/>
        </authorList>
    </citation>
    <scope>NUCLEOTIDE SEQUENCE</scope>
    <source>
        <strain evidence="7">MYb327</strain>
    </source>
</reference>
<dbReference type="GO" id="GO:0070401">
    <property type="term" value="F:NADP+ binding"/>
    <property type="evidence" value="ECO:0007669"/>
    <property type="project" value="UniProtKB-UniRule"/>
</dbReference>
<comment type="caution">
    <text evidence="5">Lacks conserved residue(s) required for the propagation of feature annotation.</text>
</comment>
<comment type="pathway">
    <text evidence="5">Nucleotide-sugar biosynthesis; GDP-L-fucose biosynthesis via de novo pathway; GDP-L-fucose from GDP-alpha-D-mannose: step 2/2.</text>
</comment>
<feature type="binding site" evidence="5">
    <location>
        <position position="194"/>
    </location>
    <ligand>
        <name>NADP(+)</name>
        <dbReference type="ChEBI" id="CHEBI:58349"/>
    </ligand>
</feature>
<dbReference type="EC" id="1.1.1.271" evidence="5"/>
<evidence type="ECO:0000256" key="5">
    <source>
        <dbReference type="HAMAP-Rule" id="MF_00956"/>
    </source>
</evidence>
<evidence type="ECO:0000259" key="6">
    <source>
        <dbReference type="Pfam" id="PF01370"/>
    </source>
</evidence>
<proteinExistence type="inferred from homology"/>
<feature type="binding site" evidence="5">
    <location>
        <begin position="178"/>
        <end position="181"/>
    </location>
    <ligand>
        <name>NADP(+)</name>
        <dbReference type="ChEBI" id="CHEBI:58349"/>
    </ligand>
</feature>
<comment type="similarity">
    <text evidence="1 5">Belongs to the NAD(P)-dependent epimerase/dehydratase family. Fucose synthase subfamily.</text>
</comment>
<feature type="binding site" evidence="5">
    <location>
        <position position="217"/>
    </location>
    <ligand>
        <name>substrate</name>
    </ligand>
</feature>
<dbReference type="InterPro" id="IPR036291">
    <property type="entry name" value="NAD(P)-bd_dom_sf"/>
</dbReference>
<evidence type="ECO:0000256" key="1">
    <source>
        <dbReference type="ARBA" id="ARBA00005959"/>
    </source>
</evidence>